<dbReference type="SMART" id="SM00498">
    <property type="entry name" value="FH2"/>
    <property type="match status" value="1"/>
</dbReference>
<feature type="compositionally biased region" description="Basic and acidic residues" evidence="1">
    <location>
        <begin position="696"/>
        <end position="717"/>
    </location>
</feature>
<feature type="region of interest" description="Disordered" evidence="1">
    <location>
        <begin position="890"/>
        <end position="913"/>
    </location>
</feature>
<feature type="compositionally biased region" description="Acidic residues" evidence="1">
    <location>
        <begin position="543"/>
        <end position="558"/>
    </location>
</feature>
<feature type="compositionally biased region" description="Basic and acidic residues" evidence="1">
    <location>
        <begin position="1585"/>
        <end position="1597"/>
    </location>
</feature>
<dbReference type="InterPro" id="IPR043131">
    <property type="entry name" value="BCAT-like_N"/>
</dbReference>
<organism evidence="4 5">
    <name type="scientific">Tetraparma gracilis</name>
    <dbReference type="NCBI Taxonomy" id="2962635"/>
    <lineage>
        <taxon>Eukaryota</taxon>
        <taxon>Sar</taxon>
        <taxon>Stramenopiles</taxon>
        <taxon>Ochrophyta</taxon>
        <taxon>Bolidophyceae</taxon>
        <taxon>Parmales</taxon>
        <taxon>Triparmaceae</taxon>
        <taxon>Tetraparma</taxon>
    </lineage>
</organism>
<evidence type="ECO:0000259" key="3">
    <source>
        <dbReference type="PROSITE" id="PS51444"/>
    </source>
</evidence>
<dbReference type="Gene3D" id="1.20.58.2220">
    <property type="entry name" value="Formin, FH2 domain"/>
    <property type="match status" value="1"/>
</dbReference>
<dbReference type="InterPro" id="IPR009060">
    <property type="entry name" value="UBA-like_sf"/>
</dbReference>
<name>A0ABQ6M717_9STRA</name>
<dbReference type="InterPro" id="IPR051144">
    <property type="entry name" value="Formin_homology_domain"/>
</dbReference>
<dbReference type="InterPro" id="IPR019309">
    <property type="entry name" value="WASHC3"/>
</dbReference>
<dbReference type="Gene3D" id="3.90.190.10">
    <property type="entry name" value="Protein tyrosine phosphatase superfamily"/>
    <property type="match status" value="1"/>
</dbReference>
<feature type="compositionally biased region" description="Gly residues" evidence="1">
    <location>
        <begin position="1618"/>
        <end position="1633"/>
    </location>
</feature>
<dbReference type="SUPFAM" id="SSF56752">
    <property type="entry name" value="D-aminoacid aminotransferase-like PLP-dependent enzymes"/>
    <property type="match status" value="1"/>
</dbReference>
<feature type="domain" description="FH2" evidence="3">
    <location>
        <begin position="1118"/>
        <end position="1568"/>
    </location>
</feature>
<proteinExistence type="predicted"/>
<feature type="region of interest" description="Disordered" evidence="1">
    <location>
        <begin position="1101"/>
        <end position="1135"/>
    </location>
</feature>
<dbReference type="SUPFAM" id="SSF46934">
    <property type="entry name" value="UBA-like"/>
    <property type="match status" value="1"/>
</dbReference>
<feature type="region of interest" description="Disordered" evidence="1">
    <location>
        <begin position="640"/>
        <end position="717"/>
    </location>
</feature>
<dbReference type="InterPro" id="IPR042201">
    <property type="entry name" value="FH2_Formin_sf"/>
</dbReference>
<feature type="compositionally biased region" description="Low complexity" evidence="1">
    <location>
        <begin position="1104"/>
        <end position="1123"/>
    </location>
</feature>
<feature type="region of interest" description="Disordered" evidence="1">
    <location>
        <begin position="538"/>
        <end position="568"/>
    </location>
</feature>
<feature type="region of interest" description="Disordered" evidence="1">
    <location>
        <begin position="1568"/>
        <end position="1633"/>
    </location>
</feature>
<dbReference type="PROSITE" id="PS51182">
    <property type="entry name" value="C2_TENSIN"/>
    <property type="match status" value="1"/>
</dbReference>
<dbReference type="InterPro" id="IPR014020">
    <property type="entry name" value="Tensin_C2-dom"/>
</dbReference>
<comment type="caution">
    <text evidence="4">The sequence shown here is derived from an EMBL/GenBank/DDBJ whole genome shotgun (WGS) entry which is preliminary data.</text>
</comment>
<dbReference type="InterPro" id="IPR015425">
    <property type="entry name" value="FH2_Formin"/>
</dbReference>
<dbReference type="SUPFAM" id="SSF101447">
    <property type="entry name" value="Formin homology 2 domain (FH2 domain)"/>
    <property type="match status" value="1"/>
</dbReference>
<dbReference type="Pfam" id="PF02181">
    <property type="entry name" value="FH2"/>
    <property type="match status" value="1"/>
</dbReference>
<gene>
    <name evidence="4" type="ORF">TeGR_g5476</name>
</gene>
<evidence type="ECO:0000313" key="4">
    <source>
        <dbReference type="EMBL" id="GMI20825.1"/>
    </source>
</evidence>
<dbReference type="InterPro" id="IPR029021">
    <property type="entry name" value="Prot-tyrosine_phosphatase-like"/>
</dbReference>
<accession>A0ABQ6M717</accession>
<dbReference type="Proteomes" id="UP001165060">
    <property type="component" value="Unassembled WGS sequence"/>
</dbReference>
<keyword evidence="5" id="KW-1185">Reference proteome</keyword>
<feature type="region of interest" description="Disordered" evidence="1">
    <location>
        <begin position="1170"/>
        <end position="1192"/>
    </location>
</feature>
<dbReference type="Pfam" id="PF10152">
    <property type="entry name" value="CCDC53"/>
    <property type="match status" value="2"/>
</dbReference>
<dbReference type="SUPFAM" id="SSF52799">
    <property type="entry name" value="(Phosphotyrosine protein) phosphatases II"/>
    <property type="match status" value="1"/>
</dbReference>
<evidence type="ECO:0000256" key="1">
    <source>
        <dbReference type="SAM" id="MobiDB-lite"/>
    </source>
</evidence>
<evidence type="ECO:0000259" key="2">
    <source>
        <dbReference type="PROSITE" id="PS51182"/>
    </source>
</evidence>
<protein>
    <recommendedName>
        <fullName evidence="6">Formin-like protein</fullName>
    </recommendedName>
</protein>
<feature type="domain" description="C2 tensin-type" evidence="2">
    <location>
        <begin position="322"/>
        <end position="449"/>
    </location>
</feature>
<dbReference type="PANTHER" id="PTHR45733:SF34">
    <property type="entry name" value="FH2 DOMAIN-CONTAINING PROTEIN"/>
    <property type="match status" value="1"/>
</dbReference>
<dbReference type="Gene3D" id="2.60.40.1110">
    <property type="match status" value="1"/>
</dbReference>
<dbReference type="InterPro" id="IPR036038">
    <property type="entry name" value="Aminotransferase-like"/>
</dbReference>
<dbReference type="SMART" id="SM01326">
    <property type="entry name" value="PTEN_C2"/>
    <property type="match status" value="1"/>
</dbReference>
<evidence type="ECO:0008006" key="6">
    <source>
        <dbReference type="Google" id="ProtNLM"/>
    </source>
</evidence>
<reference evidence="4 5" key="1">
    <citation type="journal article" date="2023" name="Commun. Biol.">
        <title>Genome analysis of Parmales, the sister group of diatoms, reveals the evolutionary specialization of diatoms from phago-mixotrophs to photoautotrophs.</title>
        <authorList>
            <person name="Ban H."/>
            <person name="Sato S."/>
            <person name="Yoshikawa S."/>
            <person name="Yamada K."/>
            <person name="Nakamura Y."/>
            <person name="Ichinomiya M."/>
            <person name="Sato N."/>
            <person name="Blanc-Mathieu R."/>
            <person name="Endo H."/>
            <person name="Kuwata A."/>
            <person name="Ogata H."/>
        </authorList>
    </citation>
    <scope>NUCLEOTIDE SEQUENCE [LARGE SCALE GENOMIC DNA]</scope>
</reference>
<feature type="region of interest" description="Disordered" evidence="1">
    <location>
        <begin position="154"/>
        <end position="177"/>
    </location>
</feature>
<feature type="compositionally biased region" description="Basic and acidic residues" evidence="1">
    <location>
        <begin position="161"/>
        <end position="175"/>
    </location>
</feature>
<evidence type="ECO:0000313" key="5">
    <source>
        <dbReference type="Proteomes" id="UP001165060"/>
    </source>
</evidence>
<dbReference type="PROSITE" id="PS51444">
    <property type="entry name" value="FH2"/>
    <property type="match status" value="1"/>
</dbReference>
<sequence>MLSALSRSLLRPPSLPARALSSFSASSLTITPTPCPKAKPDPESLKFGEKFTDHMLEIDWTAEAGWGEPRIGPFKNLEVSPAITGLHYGIQCFEGMKCYRAPSDGGLRLFRPDKNMARLNSSMGRLAMPAFDGEEMTQLLKKFCELEKDWVPEGEGYEPARPSENKKSERSERAKRGTPPVMSLVLNLADDPVDSSTSSILSHQVLEVGWVSPGSKSQTPSIPHVFDICYQLSSFLSLSPSNLALVTCNNGKTRSGIILACYFKYLRLSDSSFDGFQLFCSLRCTALSARSTESISASIPPSLRQFFRNFDDCVELGGFPNPEPLLLRAVTVTGVPVDDMPVLDVFSAKRLLYTSADADEESLQWEDEDGFYRTMLPIGGDFTVICRFGGEYTGDSNDPTKVLFRYATSTGFLCSGCYELKKDKVDMMKRYTESFDEGDFTVTLMFDSLPLNEGADGYRFNNQVIQSLPSLYIGMDAYKHGWDLLSSTHALLPDPEAHELITRSGYDSAAATVALQMCNNDVSRAVDELQGAFMGLTTRDASLTDEGESGLEEEDAGEADERTSEQSGKLLDKLQQLDLGFSLTPLKTTLVLNPASPASSTDGVMVTAAEMPQTPPSSTVNDMVLVSNPSHKDVASTLHRVKSSPNLSPTSKHKQYNPDPSPTSSTATSSTASTTTTSASAPLNQPTASAESDEFSDARSTHTPVRERASSSFSRKEEEVKAMLLQLSQAGIGVDDLIRMKGVLQGGGGDTPVKDDPDVPSVAVPGMFARSDAEPAASPAEAMKAMFAKRAAQEETPPPPANPADAMKAMFAKRAGAADPPPAPPANPADALKAHFASRSGSVISASAVSFADAEKKAPADDDAPPANPADAMKAMFARRQTAPAIPALSDVADTGEADSTGADPARPKSTPASGIEAVAAVGSDDASGGVPLNKDPEFAKYFKMMKMGIPLAAAKQAMVKDGLDGSILDGDHNKPYCPPPALNKDDRFTKYYKMLKMMIPREAVKQAMVKDGVNPLILDEPADQPLKAGVSLEPVKAPAKPAPGPAASTLPLNADPAFSHLKKYFTMVKMGLPPGAAKNAMVKDGIAESETYLMDLDPKKSHASQAPAGAPSAAAAPAVPAKPKSRRKKLDWKPIKGKEIDKDSIWGELASDDHGIKLDMSEFQSLFVQSRASPDSKKKKSAQDTPPKKKAAVQVISGKRGMNGGIVLARIKVPFDEIADAIENVKENVLTPEQLQSLKECLPDRDETRGLQDYLKKNNDQVSDMSEAEKFMCAMLKVTKPDEKISSLLVKHSFAQRRNDVIETAKFIETACDDVRMSFRLKKLLAIILKVGNQLNHGTDDGEEEEETKVHAKAFTLESLLKLNQAKAFDKKTTILHYLVQLVKRNDETLLKFKDDLHSVGKAERIQYSYINEELTKLRKELAVVKDVAESEAVKVKAGGDEAAAAARKMSLVDISNHKTKLKTADGTTHYDSAVPMDEAGLGLTPIGRFLIDATDALGETKEYTTMVWTKFQGVLKYFGEDDKLLPSQFFMTLSHFIRAFDKALDDVTVAEKKKAREERLALMKREAEERKAAPKLARNKSGGSKDGEVDGDSPKKGKKKISAGRRASTMSSFRGSGSGDGGGQGAGGLAM</sequence>
<dbReference type="Gene3D" id="3.30.470.10">
    <property type="match status" value="1"/>
</dbReference>
<dbReference type="EMBL" id="BRYB01000027">
    <property type="protein sequence ID" value="GMI20825.1"/>
    <property type="molecule type" value="Genomic_DNA"/>
</dbReference>
<dbReference type="PANTHER" id="PTHR45733">
    <property type="entry name" value="FORMIN-J"/>
    <property type="match status" value="1"/>
</dbReference>
<feature type="compositionally biased region" description="Low complexity" evidence="1">
    <location>
        <begin position="662"/>
        <end position="682"/>
    </location>
</feature>